<evidence type="ECO:0000313" key="3">
    <source>
        <dbReference type="Proteomes" id="UP000586918"/>
    </source>
</evidence>
<gene>
    <name evidence="2" type="ORF">HF519_01215</name>
</gene>
<evidence type="ECO:0000313" key="2">
    <source>
        <dbReference type="EMBL" id="NMH90235.1"/>
    </source>
</evidence>
<evidence type="ECO:0000256" key="1">
    <source>
        <dbReference type="SAM" id="Phobius"/>
    </source>
</evidence>
<comment type="caution">
    <text evidence="2">The sequence shown here is derived from an EMBL/GenBank/DDBJ whole genome shotgun (WGS) entry which is preliminary data.</text>
</comment>
<organism evidence="2 3">
    <name type="scientific">Pseudonocardia bannensis</name>
    <dbReference type="NCBI Taxonomy" id="630973"/>
    <lineage>
        <taxon>Bacteria</taxon>
        <taxon>Bacillati</taxon>
        <taxon>Actinomycetota</taxon>
        <taxon>Actinomycetes</taxon>
        <taxon>Pseudonocardiales</taxon>
        <taxon>Pseudonocardiaceae</taxon>
        <taxon>Pseudonocardia</taxon>
    </lineage>
</organism>
<keyword evidence="1" id="KW-0472">Membrane</keyword>
<accession>A0A848DC80</accession>
<proteinExistence type="predicted"/>
<dbReference type="Proteomes" id="UP000586918">
    <property type="component" value="Unassembled WGS sequence"/>
</dbReference>
<feature type="transmembrane region" description="Helical" evidence="1">
    <location>
        <begin position="51"/>
        <end position="71"/>
    </location>
</feature>
<protein>
    <submittedName>
        <fullName evidence="2">Uncharacterized protein</fullName>
    </submittedName>
</protein>
<feature type="transmembrane region" description="Helical" evidence="1">
    <location>
        <begin position="7"/>
        <end position="24"/>
    </location>
</feature>
<keyword evidence="1" id="KW-0812">Transmembrane</keyword>
<dbReference type="EMBL" id="JAAXKZ010000002">
    <property type="protein sequence ID" value="NMH90235.1"/>
    <property type="molecule type" value="Genomic_DNA"/>
</dbReference>
<dbReference type="AlphaFoldDB" id="A0A848DC80"/>
<name>A0A848DC80_9PSEU</name>
<keyword evidence="3" id="KW-1185">Reference proteome</keyword>
<keyword evidence="1" id="KW-1133">Transmembrane helix</keyword>
<reference evidence="2 3" key="1">
    <citation type="submission" date="2020-04" db="EMBL/GenBank/DDBJ databases">
        <authorList>
            <person name="Klaysubun C."/>
            <person name="Duangmal K."/>
            <person name="Lipun K."/>
        </authorList>
    </citation>
    <scope>NUCLEOTIDE SEQUENCE [LARGE SCALE GENOMIC DNA]</scope>
    <source>
        <strain evidence="2 3">DSM 45300</strain>
    </source>
</reference>
<sequence length="72" mass="7472">MTAVADLAVWSGLGVVLVLIGHWGRRNAAGLTPPTLPADERHRREGVLRRGGAACQMVGLLFVGAGIVATVL</sequence>